<dbReference type="GO" id="GO:0031992">
    <property type="term" value="F:energy transducer activity"/>
    <property type="evidence" value="ECO:0007669"/>
    <property type="project" value="TreeGrafter"/>
</dbReference>
<dbReference type="AlphaFoldDB" id="A0A1I2E497"/>
<dbReference type="GO" id="GO:0055085">
    <property type="term" value="P:transmembrane transport"/>
    <property type="evidence" value="ECO:0007669"/>
    <property type="project" value="InterPro"/>
</dbReference>
<dbReference type="InterPro" id="IPR051045">
    <property type="entry name" value="TonB-dependent_transducer"/>
</dbReference>
<dbReference type="PANTHER" id="PTHR33446">
    <property type="entry name" value="PROTEIN TONB-RELATED"/>
    <property type="match status" value="1"/>
</dbReference>
<feature type="transmembrane region" description="Helical" evidence="1">
    <location>
        <begin position="6"/>
        <end position="22"/>
    </location>
</feature>
<evidence type="ECO:0000313" key="4">
    <source>
        <dbReference type="Proteomes" id="UP000183129"/>
    </source>
</evidence>
<sequence length="369" mass="42270">MQLYFFWSSISMAIFYLFYLLLLRRETFFLVNRIYLLSALSLSIVLPLIDFSVLMPLPKMELMFSSLPITGNGKLTIVDEKNYSWLSTIYYTGVLLTSIWLLIKLFGVKRQIKRAESGSAFSFWKTKVIDQDLSNFSAINAHEDIHVTQLHTLDILLIEVIGIFFWFNPLIYSYSRSLKLIHEYQADDHAASFAESKRQYAMMLFLQNFKAGPILTNSFNSPFLLEARIKMLQRKKSSSYQILKYILVMPLMVLLITLCSFRSGYLNGGGTNIIDKAATFQGGFSAFSEYLLKNTRNDSKTNGRVVVSFIVDIEGKIDDARIDSSLNETCDNEALRVIKLSPKWIPALKNGKKIRSAYQIGLNFKSDNQ</sequence>
<feature type="transmembrane region" description="Helical" evidence="1">
    <location>
        <begin position="242"/>
        <end position="261"/>
    </location>
</feature>
<organism evidence="3 4">
    <name type="scientific">Pedobacter antarcticus</name>
    <dbReference type="NCBI Taxonomy" id="34086"/>
    <lineage>
        <taxon>Bacteria</taxon>
        <taxon>Pseudomonadati</taxon>
        <taxon>Bacteroidota</taxon>
        <taxon>Sphingobacteriia</taxon>
        <taxon>Sphingobacteriales</taxon>
        <taxon>Sphingobacteriaceae</taxon>
        <taxon>Pedobacter</taxon>
    </lineage>
</organism>
<dbReference type="Pfam" id="PF03544">
    <property type="entry name" value="TonB_C"/>
    <property type="match status" value="1"/>
</dbReference>
<feature type="transmembrane region" description="Helical" evidence="1">
    <location>
        <begin position="89"/>
        <end position="107"/>
    </location>
</feature>
<dbReference type="PANTHER" id="PTHR33446:SF2">
    <property type="entry name" value="PROTEIN TONB"/>
    <property type="match status" value="1"/>
</dbReference>
<name>A0A1I2E497_9SPHI</name>
<dbReference type="STRING" id="34086.SAMN04488084_102182"/>
<protein>
    <submittedName>
        <fullName evidence="3">TonB family C-terminal domain-containing protein</fullName>
    </submittedName>
</protein>
<gene>
    <name evidence="3" type="ORF">SAMN03003324_01625</name>
</gene>
<dbReference type="EMBL" id="FONS01000003">
    <property type="protein sequence ID" value="SFE87742.1"/>
    <property type="molecule type" value="Genomic_DNA"/>
</dbReference>
<dbReference type="Proteomes" id="UP000183129">
    <property type="component" value="Unassembled WGS sequence"/>
</dbReference>
<feature type="domain" description="TonB C-terminal" evidence="2">
    <location>
        <begin position="300"/>
        <end position="365"/>
    </location>
</feature>
<dbReference type="Gene3D" id="3.30.1150.10">
    <property type="match status" value="1"/>
</dbReference>
<evidence type="ECO:0000256" key="1">
    <source>
        <dbReference type="SAM" id="Phobius"/>
    </source>
</evidence>
<feature type="transmembrane region" description="Helical" evidence="1">
    <location>
        <begin position="34"/>
        <end position="57"/>
    </location>
</feature>
<keyword evidence="1" id="KW-1133">Transmembrane helix</keyword>
<accession>A0A1I2E497</accession>
<proteinExistence type="predicted"/>
<keyword evidence="1" id="KW-0472">Membrane</keyword>
<dbReference type="SUPFAM" id="SSF74653">
    <property type="entry name" value="TolA/TonB C-terminal domain"/>
    <property type="match status" value="1"/>
</dbReference>
<dbReference type="InterPro" id="IPR037682">
    <property type="entry name" value="TonB_C"/>
</dbReference>
<evidence type="ECO:0000313" key="3">
    <source>
        <dbReference type="EMBL" id="SFE87742.1"/>
    </source>
</evidence>
<keyword evidence="1" id="KW-0812">Transmembrane</keyword>
<dbReference type="GO" id="GO:0098797">
    <property type="term" value="C:plasma membrane protein complex"/>
    <property type="evidence" value="ECO:0007669"/>
    <property type="project" value="TreeGrafter"/>
</dbReference>
<reference evidence="3 4" key="1">
    <citation type="submission" date="2016-10" db="EMBL/GenBank/DDBJ databases">
        <authorList>
            <person name="de Groot N.N."/>
        </authorList>
    </citation>
    <scope>NUCLEOTIDE SEQUENCE [LARGE SCALE GENOMIC DNA]</scope>
    <source>
        <strain evidence="3 4">ATCC 51969</strain>
    </source>
</reference>
<evidence type="ECO:0000259" key="2">
    <source>
        <dbReference type="Pfam" id="PF03544"/>
    </source>
</evidence>